<reference evidence="3" key="1">
    <citation type="submission" date="2023-04" db="EMBL/GenBank/DDBJ databases">
        <title>Black Yeasts Isolated from many extreme environments.</title>
        <authorList>
            <person name="Coleine C."/>
            <person name="Stajich J.E."/>
            <person name="Selbmann L."/>
        </authorList>
    </citation>
    <scope>NUCLEOTIDE SEQUENCE</scope>
    <source>
        <strain evidence="3">CCFEE 5312</strain>
    </source>
</reference>
<gene>
    <name evidence="3" type="ORF">LTR09_001783</name>
</gene>
<comment type="caution">
    <text evidence="3">The sequence shown here is derived from an EMBL/GenBank/DDBJ whole genome shotgun (WGS) entry which is preliminary data.</text>
</comment>
<feature type="compositionally biased region" description="Basic and acidic residues" evidence="1">
    <location>
        <begin position="35"/>
        <end position="45"/>
    </location>
</feature>
<accession>A0AAJ0LW65</accession>
<protein>
    <recommendedName>
        <fullName evidence="2">F-box domain-containing protein</fullName>
    </recommendedName>
</protein>
<proteinExistence type="predicted"/>
<feature type="region of interest" description="Disordered" evidence="1">
    <location>
        <begin position="1"/>
        <end position="118"/>
    </location>
</feature>
<evidence type="ECO:0000259" key="2">
    <source>
        <dbReference type="PROSITE" id="PS50181"/>
    </source>
</evidence>
<keyword evidence="4" id="KW-1185">Reference proteome</keyword>
<dbReference type="AlphaFoldDB" id="A0AAJ0LW65"/>
<sequence length="1117" mass="123831">MDGTHTLDAPPSPESPTSSTDPAAMSQAGRRRLPRDRYSFRDRSEGPSSPRSRARYFRTEEWEDPQPNRRSAASPWNPAAPEFTPSGSMRIKRKASSPNDPPPGKATQGSSGAASQHARDVPVFETVSLFARNAPTTATDDVTTAMIEQTILDDDQLDYDSDQDFTMPRTFAAAQTPATDNSTWARTQYLNRTEAMKAARATSSRKLSAVLVSSMGSPSNTSLANPHKDVNQVRYLALCPAKGVNINADVESNSQLTVLPAHRRRFQQSQQIQEAANVTWPLHELPVELFDLITAELSRDDVKSMRLVSREFEQKVSRSLFHTSVVPFNTELYDMIDEDKKIVHRPFTGKGKGRAIDQDITLSGLDSHTLQWANAKDDEEGKVYKGHGLRVFQGFGPHIRRFGMSFDVSEKQLSQPLSKKELEHVTAYHGSYDWPSQHYTRFANLAGLENTADETSKMKSAFANLEHVQELALSIDSGLGWLSGPDKSVRARIFERQSPVFGTVYDVPDHGSQAAAQFWQTLQSSQLAFDARSNMKEIALEGHNLPTTVQALCGNLYANTRLWPTVQGARLISPDRLSEVPSLGIIFTTSRVNERCEFEHPSLPLVPSALKKEQREWLLETQWAQQAFLESYMLAIIDNPGNFGQVTTLNIAKLSSRFLPMLARPYLWDALPCLHDVVLRISPDWRSVDKDDSGAVVGKWENPTEAVRIFHKGLLCQRISSRESIKKLTIGWVGGGEHAEGIFARNNNLLPAPITALDHCTANSTLFGVVFKRVEHLTLSNCWITPPALKGLIKSHEGHALKKLTLDSVSLTTHPKFTAAANVQGAAGVQFQQALAAAQTQFANNLQAGPAMVPVNTPNLVGLNAQQTALLQQQWQLQVQQMQQIFQNQAVNQLQANLNIGAQPVLNANGAPNFNNMANFPPLPPAGGANAIVHPPAPAVQLNQFQVQLPAHVQMQMPIPNAANAASVTPSHWTEGYRDGSWPDVLNKISPGPIFSDYRTAPEPWEEQLPERPESSLQTIELKSCGYAKLAREQPFDQSALEVLDDRHIQGRPWFMKRWASLKAVMMDKQDKLLGKIVQRMDQRELYALQYAWGLTESWADAGKAEEATFDGGKREG</sequence>
<evidence type="ECO:0000313" key="3">
    <source>
        <dbReference type="EMBL" id="KAK3057599.1"/>
    </source>
</evidence>
<name>A0AAJ0LW65_9PEZI</name>
<feature type="compositionally biased region" description="Low complexity" evidence="1">
    <location>
        <begin position="15"/>
        <end position="24"/>
    </location>
</feature>
<evidence type="ECO:0000313" key="4">
    <source>
        <dbReference type="Proteomes" id="UP001271007"/>
    </source>
</evidence>
<dbReference type="Proteomes" id="UP001271007">
    <property type="component" value="Unassembled WGS sequence"/>
</dbReference>
<dbReference type="PROSITE" id="PS50181">
    <property type="entry name" value="FBOX"/>
    <property type="match status" value="1"/>
</dbReference>
<dbReference type="EMBL" id="JAWDJX010000003">
    <property type="protein sequence ID" value="KAK3057599.1"/>
    <property type="molecule type" value="Genomic_DNA"/>
</dbReference>
<organism evidence="3 4">
    <name type="scientific">Extremus antarcticus</name>
    <dbReference type="NCBI Taxonomy" id="702011"/>
    <lineage>
        <taxon>Eukaryota</taxon>
        <taxon>Fungi</taxon>
        <taxon>Dikarya</taxon>
        <taxon>Ascomycota</taxon>
        <taxon>Pezizomycotina</taxon>
        <taxon>Dothideomycetes</taxon>
        <taxon>Dothideomycetidae</taxon>
        <taxon>Mycosphaerellales</taxon>
        <taxon>Extremaceae</taxon>
        <taxon>Extremus</taxon>
    </lineage>
</organism>
<evidence type="ECO:0000256" key="1">
    <source>
        <dbReference type="SAM" id="MobiDB-lite"/>
    </source>
</evidence>
<feature type="domain" description="F-box" evidence="2">
    <location>
        <begin position="279"/>
        <end position="325"/>
    </location>
</feature>
<dbReference type="InterPro" id="IPR001810">
    <property type="entry name" value="F-box_dom"/>
</dbReference>